<dbReference type="GO" id="GO:0005737">
    <property type="term" value="C:cytoplasm"/>
    <property type="evidence" value="ECO:0007669"/>
    <property type="project" value="TreeGrafter"/>
</dbReference>
<dbReference type="SUPFAM" id="SSF52833">
    <property type="entry name" value="Thioredoxin-like"/>
    <property type="match status" value="1"/>
</dbReference>
<evidence type="ECO:0000256" key="1">
    <source>
        <dbReference type="ARBA" id="ARBA00006475"/>
    </source>
</evidence>
<name>A0A914P0C9_9BILA</name>
<dbReference type="InterPro" id="IPR036282">
    <property type="entry name" value="Glutathione-S-Trfase_C_sf"/>
</dbReference>
<dbReference type="SFLD" id="SFLDG01200">
    <property type="entry name" value="SUF1.1"/>
    <property type="match status" value="1"/>
</dbReference>
<proteinExistence type="inferred from homology"/>
<sequence length="280" mass="32366">MKILKEDWEKDVVYLYQFKRNPYIPNLSPFCMKVELFLRANNIPHQVIENNKARSTKGQLPFIELNGKQIADSEFIIYELSEKFNIQNTLSSEKSGSLRALTRVFDIEVSRLMSYYKIKTEEFPRAFMSVTDLPKFTYPIIIPLVRRMVKKSIKKSGYNHSDSELKEVLVRDLKAASDILRSNKFFGGEKMAIADCAVFGQLASVYFIPWETEAHGILRTDFPNLINYIENVAAIYFSEFPCGQNGKHIIAQERPDDIPNCPSLESVEYYNYDPDGYCNC</sequence>
<dbReference type="Gene3D" id="1.20.1050.10">
    <property type="match status" value="1"/>
</dbReference>
<feature type="domain" description="Metaxin glutathione S-transferase" evidence="2">
    <location>
        <begin position="171"/>
        <end position="232"/>
    </location>
</feature>
<dbReference type="PANTHER" id="PTHR12289:SF32">
    <property type="entry name" value="GST_C_6 DOMAIN-CONTAINING PROTEIN"/>
    <property type="match status" value="1"/>
</dbReference>
<dbReference type="SFLD" id="SFLDG01180">
    <property type="entry name" value="SUF1"/>
    <property type="match status" value="1"/>
</dbReference>
<dbReference type="InterPro" id="IPR040079">
    <property type="entry name" value="Glutathione_S-Trfase"/>
</dbReference>
<reference evidence="5" key="1">
    <citation type="submission" date="2022-11" db="UniProtKB">
        <authorList>
            <consortium name="WormBaseParasite"/>
        </authorList>
    </citation>
    <scope>IDENTIFICATION</scope>
</reference>
<accession>A0A914P0C9</accession>
<evidence type="ECO:0000259" key="2">
    <source>
        <dbReference type="Pfam" id="PF17171"/>
    </source>
</evidence>
<dbReference type="PANTHER" id="PTHR12289">
    <property type="entry name" value="METAXIN RELATED"/>
    <property type="match status" value="1"/>
</dbReference>
<dbReference type="Proteomes" id="UP000887578">
    <property type="component" value="Unplaced"/>
</dbReference>
<dbReference type="Gene3D" id="3.40.30.10">
    <property type="entry name" value="Glutaredoxin"/>
    <property type="match status" value="1"/>
</dbReference>
<dbReference type="InterPro" id="IPR033468">
    <property type="entry name" value="Metaxin_GST"/>
</dbReference>
<organism evidence="4 5">
    <name type="scientific">Panagrolaimus davidi</name>
    <dbReference type="NCBI Taxonomy" id="227884"/>
    <lineage>
        <taxon>Eukaryota</taxon>
        <taxon>Metazoa</taxon>
        <taxon>Ecdysozoa</taxon>
        <taxon>Nematoda</taxon>
        <taxon>Chromadorea</taxon>
        <taxon>Rhabditida</taxon>
        <taxon>Tylenchina</taxon>
        <taxon>Panagrolaimomorpha</taxon>
        <taxon>Panagrolaimoidea</taxon>
        <taxon>Panagrolaimidae</taxon>
        <taxon>Panagrolaimus</taxon>
    </lineage>
</organism>
<dbReference type="Pfam" id="PF17171">
    <property type="entry name" value="GST_C_6"/>
    <property type="match status" value="1"/>
</dbReference>
<evidence type="ECO:0000313" key="4">
    <source>
        <dbReference type="Proteomes" id="UP000887578"/>
    </source>
</evidence>
<dbReference type="AlphaFoldDB" id="A0A914P0C9"/>
<dbReference type="Pfam" id="PF17172">
    <property type="entry name" value="GST_N_4"/>
    <property type="match status" value="1"/>
</dbReference>
<protein>
    <submittedName>
        <fullName evidence="5">Glutathione S-transferase</fullName>
    </submittedName>
</protein>
<comment type="similarity">
    <text evidence="1">Belongs to the FAX family.</text>
</comment>
<evidence type="ECO:0000313" key="5">
    <source>
        <dbReference type="WBParaSite" id="PDA_v2.g11195.t1"/>
    </source>
</evidence>
<dbReference type="InterPro" id="IPR026928">
    <property type="entry name" value="FAX/IsoI-like"/>
</dbReference>
<feature type="domain" description="Thioredoxin-like fold" evidence="3">
    <location>
        <begin position="29"/>
        <end position="121"/>
    </location>
</feature>
<evidence type="ECO:0000259" key="3">
    <source>
        <dbReference type="Pfam" id="PF17172"/>
    </source>
</evidence>
<dbReference type="SFLD" id="SFLDS00019">
    <property type="entry name" value="Glutathione_Transferase_(cytos"/>
    <property type="match status" value="1"/>
</dbReference>
<dbReference type="SUPFAM" id="SSF47616">
    <property type="entry name" value="GST C-terminal domain-like"/>
    <property type="match status" value="1"/>
</dbReference>
<dbReference type="WBParaSite" id="PDA_v2.g11195.t1">
    <property type="protein sequence ID" value="PDA_v2.g11195.t1"/>
    <property type="gene ID" value="PDA_v2.g11195"/>
</dbReference>
<dbReference type="CDD" id="cd03080">
    <property type="entry name" value="GST_N_Metaxin_like"/>
    <property type="match status" value="1"/>
</dbReference>
<keyword evidence="4" id="KW-1185">Reference proteome</keyword>
<dbReference type="InterPro" id="IPR050931">
    <property type="entry name" value="Mito_Protein_Transport_Metaxin"/>
</dbReference>
<dbReference type="InterPro" id="IPR036249">
    <property type="entry name" value="Thioredoxin-like_sf"/>
</dbReference>
<dbReference type="InterPro" id="IPR012336">
    <property type="entry name" value="Thioredoxin-like_fold"/>
</dbReference>
<dbReference type="CDD" id="cd03193">
    <property type="entry name" value="GST_C_Metaxin"/>
    <property type="match status" value="1"/>
</dbReference>